<evidence type="ECO:0000256" key="1">
    <source>
        <dbReference type="SAM" id="Coils"/>
    </source>
</evidence>
<evidence type="ECO:0000313" key="3">
    <source>
        <dbReference type="Proteomes" id="UP000489600"/>
    </source>
</evidence>
<accession>A0A565CHJ7</accession>
<dbReference type="AlphaFoldDB" id="A0A565CHJ7"/>
<reference evidence="2" key="1">
    <citation type="submission" date="2019-07" db="EMBL/GenBank/DDBJ databases">
        <authorList>
            <person name="Dittberner H."/>
        </authorList>
    </citation>
    <scope>NUCLEOTIDE SEQUENCE [LARGE SCALE GENOMIC DNA]</scope>
</reference>
<evidence type="ECO:0000313" key="2">
    <source>
        <dbReference type="EMBL" id="VVB13085.1"/>
    </source>
</evidence>
<gene>
    <name evidence="2" type="ORF">ANE_LOCUS23529</name>
</gene>
<sequence>MMKRGLSLSLRPWRKSDFHMWRAMLGEPWNDDSFVMPEKMTDHASILDCVSRSQGKTHLTIEEKINLWEKEIVTLEKEVQDWAEQADGCDSE</sequence>
<protein>
    <submittedName>
        <fullName evidence="2">Uncharacterized protein</fullName>
    </submittedName>
</protein>
<keyword evidence="3" id="KW-1185">Reference proteome</keyword>
<keyword evidence="1" id="KW-0175">Coiled coil</keyword>
<name>A0A565CHJ7_9BRAS</name>
<feature type="coiled-coil region" evidence="1">
    <location>
        <begin position="58"/>
        <end position="85"/>
    </location>
</feature>
<dbReference type="Proteomes" id="UP000489600">
    <property type="component" value="Unassembled WGS sequence"/>
</dbReference>
<organism evidence="2 3">
    <name type="scientific">Arabis nemorensis</name>
    <dbReference type="NCBI Taxonomy" id="586526"/>
    <lineage>
        <taxon>Eukaryota</taxon>
        <taxon>Viridiplantae</taxon>
        <taxon>Streptophyta</taxon>
        <taxon>Embryophyta</taxon>
        <taxon>Tracheophyta</taxon>
        <taxon>Spermatophyta</taxon>
        <taxon>Magnoliopsida</taxon>
        <taxon>eudicotyledons</taxon>
        <taxon>Gunneridae</taxon>
        <taxon>Pentapetalae</taxon>
        <taxon>rosids</taxon>
        <taxon>malvids</taxon>
        <taxon>Brassicales</taxon>
        <taxon>Brassicaceae</taxon>
        <taxon>Arabideae</taxon>
        <taxon>Arabis</taxon>
    </lineage>
</organism>
<proteinExistence type="predicted"/>
<comment type="caution">
    <text evidence="2">The sequence shown here is derived from an EMBL/GenBank/DDBJ whole genome shotgun (WGS) entry which is preliminary data.</text>
</comment>
<dbReference type="EMBL" id="CABITT030000008">
    <property type="protein sequence ID" value="VVB13085.1"/>
    <property type="molecule type" value="Genomic_DNA"/>
</dbReference>